<evidence type="ECO:0000313" key="8">
    <source>
        <dbReference type="EMBL" id="MCW3806567.1"/>
    </source>
</evidence>
<dbReference type="PANTHER" id="PTHR43726">
    <property type="entry name" value="3-METHYLORNITHINE SYNTHASE"/>
    <property type="match status" value="1"/>
</dbReference>
<keyword evidence="1 5" id="KW-0949">S-adenosyl-L-methionine</keyword>
<keyword evidence="9" id="KW-1185">Reference proteome</keyword>
<dbReference type="AlphaFoldDB" id="A0AAE3MGG2"/>
<dbReference type="InterPro" id="IPR034422">
    <property type="entry name" value="HydE/PylB-like"/>
</dbReference>
<dbReference type="InterPro" id="IPR006638">
    <property type="entry name" value="Elp3/MiaA/NifB-like_rSAM"/>
</dbReference>
<feature type="binding site" evidence="5">
    <location>
        <position position="68"/>
    </location>
    <ligand>
        <name>[4Fe-4S] cluster</name>
        <dbReference type="ChEBI" id="CHEBI:49883"/>
        <note>4Fe-4S-S-AdoMet</note>
    </ligand>
</feature>
<dbReference type="EMBL" id="JAPDPI010000026">
    <property type="protein sequence ID" value="MCW3806567.1"/>
    <property type="molecule type" value="Genomic_DNA"/>
</dbReference>
<dbReference type="Pfam" id="PF04055">
    <property type="entry name" value="Radical_SAM"/>
    <property type="match status" value="1"/>
</dbReference>
<dbReference type="SFLD" id="SFLDG01060">
    <property type="entry name" value="BATS_domain_containing"/>
    <property type="match status" value="1"/>
</dbReference>
<evidence type="ECO:0000256" key="6">
    <source>
        <dbReference type="PIRSR" id="PIRSR004762-2"/>
    </source>
</evidence>
<evidence type="ECO:0000256" key="2">
    <source>
        <dbReference type="ARBA" id="ARBA00022723"/>
    </source>
</evidence>
<keyword evidence="4 5" id="KW-0411">Iron-sulfur</keyword>
<comment type="cofactor">
    <cofactor evidence="5">
        <name>[4Fe-4S] cluster</name>
        <dbReference type="ChEBI" id="CHEBI:49883"/>
    </cofactor>
    <text evidence="5">Binds 1 [4Fe-4S] cluster. The cluster is coordinated with 3 cysteines and an exchangeable S-adenosyl-L-methionine.</text>
</comment>
<keyword evidence="5" id="KW-0004">4Fe-4S</keyword>
<evidence type="ECO:0000256" key="4">
    <source>
        <dbReference type="ARBA" id="ARBA00023014"/>
    </source>
</evidence>
<dbReference type="CDD" id="cd01335">
    <property type="entry name" value="Radical_SAM"/>
    <property type="match status" value="1"/>
</dbReference>
<proteinExistence type="predicted"/>
<dbReference type="SUPFAM" id="SSF102114">
    <property type="entry name" value="Radical SAM enzymes"/>
    <property type="match status" value="1"/>
</dbReference>
<dbReference type="GO" id="GO:0051539">
    <property type="term" value="F:4 iron, 4 sulfur cluster binding"/>
    <property type="evidence" value="ECO:0007669"/>
    <property type="project" value="UniProtKB-KW"/>
</dbReference>
<dbReference type="SFLD" id="SFLDS00029">
    <property type="entry name" value="Radical_SAM"/>
    <property type="match status" value="1"/>
</dbReference>
<dbReference type="InterPro" id="IPR024021">
    <property type="entry name" value="FeFe-hyd_HydE_rSAM"/>
</dbReference>
<feature type="domain" description="Radical SAM core" evidence="7">
    <location>
        <begin position="47"/>
        <end position="277"/>
    </location>
</feature>
<dbReference type="InterPro" id="IPR007197">
    <property type="entry name" value="rSAM"/>
</dbReference>
<sequence length="362" mass="41820">MANDIQNIINKTELNLQDLSQLLNLEGEEQKLLFRKAEEVQLKYVGNKVYYRGLIEFSNVCSKNCYYCGIRKDNKNVERYNISDDDIVNAAVFAWKNRYASIVIQGGERSDNHFVNRIDHLIKRIKEATNAEIGITLSLGEQTKETYQKWFNSGAHRYLLRIESSTKELYEQIHPKDELHHFNTRLNCLHLLRKIGYQTGTGVMIGLPGQTFDDLARDLLFMKEFDIDMCGMGPYIEHKDTPLYKERHKLWHIGKRFNTALNMIAVLRILMKDINIAAATALQAIDPMGREKALKHGANVIMPNITPTLNRKNYQLYENKPCIDEGAEDCGNCMNMRIELANREVGLGQWGDSKHYFNRTNP</sequence>
<dbReference type="GO" id="GO:0046872">
    <property type="term" value="F:metal ion binding"/>
    <property type="evidence" value="ECO:0007669"/>
    <property type="project" value="UniProtKB-KW"/>
</dbReference>
<feature type="binding site" evidence="6">
    <location>
        <position position="163"/>
    </location>
    <ligand>
        <name>S-adenosyl-L-methionine</name>
        <dbReference type="ChEBI" id="CHEBI:59789"/>
    </ligand>
</feature>
<dbReference type="GO" id="GO:0016740">
    <property type="term" value="F:transferase activity"/>
    <property type="evidence" value="ECO:0007669"/>
    <property type="project" value="TreeGrafter"/>
</dbReference>
<evidence type="ECO:0000256" key="3">
    <source>
        <dbReference type="ARBA" id="ARBA00023004"/>
    </source>
</evidence>
<dbReference type="RefSeq" id="WP_301200123.1">
    <property type="nucleotide sequence ID" value="NZ_JAPDPI010000026.1"/>
</dbReference>
<dbReference type="PIRSF" id="PIRSF004762">
    <property type="entry name" value="CHP00423"/>
    <property type="match status" value="1"/>
</dbReference>
<dbReference type="InterPro" id="IPR058240">
    <property type="entry name" value="rSAM_sf"/>
</dbReference>
<organism evidence="8 9">
    <name type="scientific">Plebeiibacterium marinum</name>
    <dbReference type="NCBI Taxonomy" id="2992111"/>
    <lineage>
        <taxon>Bacteria</taxon>
        <taxon>Pseudomonadati</taxon>
        <taxon>Bacteroidota</taxon>
        <taxon>Bacteroidia</taxon>
        <taxon>Marinilabiliales</taxon>
        <taxon>Marinilabiliaceae</taxon>
        <taxon>Plebeiibacterium</taxon>
    </lineage>
</organism>
<comment type="caution">
    <text evidence="8">The sequence shown here is derived from an EMBL/GenBank/DDBJ whole genome shotgun (WGS) entry which is preliminary data.</text>
</comment>
<dbReference type="NCBIfam" id="TIGR03956">
    <property type="entry name" value="rSAM_HydE"/>
    <property type="match status" value="1"/>
</dbReference>
<name>A0AAE3MGG2_9BACT</name>
<keyword evidence="2" id="KW-0479">Metal-binding</keyword>
<feature type="binding site" evidence="6">
    <location>
        <position position="185"/>
    </location>
    <ligand>
        <name>S-adenosyl-L-methionine</name>
        <dbReference type="ChEBI" id="CHEBI:59789"/>
    </ligand>
</feature>
<dbReference type="SFLD" id="SFLDG01280">
    <property type="entry name" value="HydE/PylB-like"/>
    <property type="match status" value="1"/>
</dbReference>
<evidence type="ECO:0000313" key="9">
    <source>
        <dbReference type="Proteomes" id="UP001207408"/>
    </source>
</evidence>
<dbReference type="PANTHER" id="PTHR43726:SF1">
    <property type="entry name" value="BIOTIN SYNTHASE"/>
    <property type="match status" value="1"/>
</dbReference>
<evidence type="ECO:0000259" key="7">
    <source>
        <dbReference type="PROSITE" id="PS51918"/>
    </source>
</evidence>
<dbReference type="InterPro" id="IPR013785">
    <property type="entry name" value="Aldolase_TIM"/>
</dbReference>
<evidence type="ECO:0000256" key="1">
    <source>
        <dbReference type="ARBA" id="ARBA00022691"/>
    </source>
</evidence>
<dbReference type="SMART" id="SM00729">
    <property type="entry name" value="Elp3"/>
    <property type="match status" value="1"/>
</dbReference>
<dbReference type="PROSITE" id="PS51918">
    <property type="entry name" value="RADICAL_SAM"/>
    <property type="match status" value="1"/>
</dbReference>
<gene>
    <name evidence="8" type="primary">hydE</name>
    <name evidence="8" type="ORF">OM074_13105</name>
</gene>
<evidence type="ECO:0000256" key="5">
    <source>
        <dbReference type="PIRSR" id="PIRSR004762-1"/>
    </source>
</evidence>
<feature type="binding site" evidence="5">
    <location>
        <position position="65"/>
    </location>
    <ligand>
        <name>[4Fe-4S] cluster</name>
        <dbReference type="ChEBI" id="CHEBI:49883"/>
        <note>4Fe-4S-S-AdoMet</note>
    </ligand>
</feature>
<keyword evidence="3 5" id="KW-0408">Iron</keyword>
<dbReference type="Gene3D" id="3.20.20.70">
    <property type="entry name" value="Aldolase class I"/>
    <property type="match status" value="1"/>
</dbReference>
<dbReference type="Proteomes" id="UP001207408">
    <property type="component" value="Unassembled WGS sequence"/>
</dbReference>
<protein>
    <submittedName>
        <fullName evidence="8">[FeFe] hydrogenase H-cluster radical SAM maturase HydE</fullName>
    </submittedName>
</protein>
<accession>A0AAE3MGG2</accession>
<feature type="binding site" evidence="6">
    <location>
        <position position="138"/>
    </location>
    <ligand>
        <name>(3R)-3-methyl-D-ornithine</name>
        <dbReference type="ChEBI" id="CHEBI:64642"/>
    </ligand>
</feature>
<feature type="binding site" evidence="5">
    <location>
        <position position="61"/>
    </location>
    <ligand>
        <name>[4Fe-4S] cluster</name>
        <dbReference type="ChEBI" id="CHEBI:49883"/>
        <note>4Fe-4S-S-AdoMet</note>
    </ligand>
</feature>
<reference evidence="8" key="1">
    <citation type="submission" date="2022-10" db="EMBL/GenBank/DDBJ databases">
        <authorList>
            <person name="Yu W.X."/>
        </authorList>
    </citation>
    <scope>NUCLEOTIDE SEQUENCE</scope>
    <source>
        <strain evidence="8">D04</strain>
    </source>
</reference>